<name>A0A401T3V0_CHIPU</name>
<dbReference type="InterPro" id="IPR026180">
    <property type="entry name" value="NSL1"/>
</dbReference>
<dbReference type="PROSITE" id="PS52052">
    <property type="entry name" value="PEHE"/>
    <property type="match status" value="1"/>
</dbReference>
<dbReference type="STRING" id="137246.A0A401T3V0"/>
<dbReference type="OrthoDB" id="6022640at2759"/>
<feature type="compositionally biased region" description="Basic and acidic residues" evidence="1">
    <location>
        <begin position="99"/>
        <end position="115"/>
    </location>
</feature>
<dbReference type="OMA" id="RSEDCAP"/>
<dbReference type="InterPro" id="IPR029332">
    <property type="entry name" value="PEHE_dom"/>
</dbReference>
<sequence>MVSPAVSESAGEVRQQQHGFNLAVSSSPLPLLSSSPPSAASSPPSCSATNGTLGEGVDNNKNNKLAGPLYFSVDCMDSMFLARPTRVRQRPEPQPQSYHRSERCTVADRGGDGKGPEINNYNHHNHHNHFHHSPHRRYHRHHQAGEPQELGVSSTEIPGLGLNREASRLCGKRQDRMNSDGFFSIPVGEGKKRGKAAISSTASNGLAKEVPCLSREPGLVNGSNKASSGCGIQRSNGAISFNSALSGKGNLDKSRCSQLQKNSNTATSELGLLSKGSSKIPGLAYGCRSEFHGSKPAGSSLKSRYGEINPNCMGTDNHIKKHIDRINSTFGDIINHHNNCNNVNCNTNGSRNNNISQDEVSAQSLLVIGKQAEIRSRAHRLCKRLQVVQAKQVERHAQQQLAGLVEHSLKQFSSSFTETFLNSSNNKHRSTFHGNNDLLVGSSLLRSFPRTDSKGGNGDTYSSPGSSLRSGGSSKCLLSSPSEDTFSSFVKGRAVSESLLKLVSSVTAKLRTSERAFDSDATESSSGGETDPEDGTGGAKFEHRHAVLHRRSEWRWAMERAAIVNRWTWLQAQVSDLEYRIRQQTDIYRQIRANKGPVILGEAQLPEDLMKHQCRLVTATSAVSLQSPDACSNPSSTEVKVPIANKKCELSPCSPSLLLRNIDKQSSRLTQSLGNLICPSSPSCSSPSNSSLLPKVCTPPRQLNGLLNSLHSSPLDNSSLDSSDTEEILCKRQRLDSLTVPSSPPDNSCVAARVRPVRRYRKRRLVRSNLACYLGRKAQRPLSIKCSCDWPNVCILCGSKTLMQTMDQPSMSPQECVAIMEPCYHPILSLPQDIPLHVHFEGLLKQEEHQKPSQKYKSLKSFSQVRQRPQDTAKKVCQKLASSLLTSAKYVHSRNASEKVFKQRLDFWQPTSKTEIDPFTEKFNTQIKKQKSSVHLALSKRHKAASSSSPSLLNSQTPKPSSTIHHSPSFTDPPSSVVHNQTATTTTSTPSARKRRGESSFDINNIVIPMSMAAAARVEKLQYKEILTPSWRIVDVEQSKLQNCKLEENQYEEMSDEAFLNRHSKCEEIERSRWCLWSSTSSARRGSRSSNKADGRSTPQLQQANAATPHPASPDSGFHLLNDYPHTPSFTGPVSPDTCSSLNSFSSKDRLRVLSINEDTRSSTPEVTDEEVQMVQPWEPRIFPLSAEDMELLKGHTNSLRESRCERPRNLHWLSANNLSIRTESAECVPSLLQSPRDSAYLQEDSNSDLRLTLATENERSMDR</sequence>
<protein>
    <recommendedName>
        <fullName evidence="2">PEHE domain-containing protein</fullName>
    </recommendedName>
</protein>
<keyword evidence="4" id="KW-1185">Reference proteome</keyword>
<gene>
    <name evidence="3" type="ORF">chiPu_0015818</name>
</gene>
<dbReference type="PANTHER" id="PTHR22443:SF17">
    <property type="entry name" value="KAT8 REGULATORY NSL COMPLEX SUBUNIT 1-LIKE"/>
    <property type="match status" value="1"/>
</dbReference>
<feature type="region of interest" description="Disordered" evidence="1">
    <location>
        <begin position="935"/>
        <end position="997"/>
    </location>
</feature>
<evidence type="ECO:0000256" key="1">
    <source>
        <dbReference type="SAM" id="MobiDB-lite"/>
    </source>
</evidence>
<dbReference type="AlphaFoldDB" id="A0A401T3V0"/>
<feature type="domain" description="PEHE" evidence="2">
    <location>
        <begin position="1025"/>
        <end position="1178"/>
    </location>
</feature>
<feature type="compositionally biased region" description="Basic residues" evidence="1">
    <location>
        <begin position="935"/>
        <end position="944"/>
    </location>
</feature>
<comment type="caution">
    <text evidence="3">The sequence shown here is derived from an EMBL/GenBank/DDBJ whole genome shotgun (WGS) entry which is preliminary data.</text>
</comment>
<dbReference type="SMART" id="SM01300">
    <property type="entry name" value="PEHE"/>
    <property type="match status" value="1"/>
</dbReference>
<dbReference type="GO" id="GO:0044545">
    <property type="term" value="C:NSL complex"/>
    <property type="evidence" value="ECO:0007669"/>
    <property type="project" value="TreeGrafter"/>
</dbReference>
<feature type="region of interest" description="Disordered" evidence="1">
    <location>
        <begin position="1"/>
        <end position="63"/>
    </location>
</feature>
<feature type="region of interest" description="Disordered" evidence="1">
    <location>
        <begin position="1239"/>
        <end position="1264"/>
    </location>
</feature>
<dbReference type="EMBL" id="BEZZ01000977">
    <property type="protein sequence ID" value="GCC37315.1"/>
    <property type="molecule type" value="Genomic_DNA"/>
</dbReference>
<dbReference type="PANTHER" id="PTHR22443">
    <property type="entry name" value="NON-SPECIFIC LETHAL 1, ISOFORM M"/>
    <property type="match status" value="1"/>
</dbReference>
<evidence type="ECO:0000259" key="2">
    <source>
        <dbReference type="PROSITE" id="PS52052"/>
    </source>
</evidence>
<evidence type="ECO:0000313" key="3">
    <source>
        <dbReference type="EMBL" id="GCC37315.1"/>
    </source>
</evidence>
<proteinExistence type="predicted"/>
<dbReference type="Pfam" id="PF15275">
    <property type="entry name" value="PEHE"/>
    <property type="match status" value="1"/>
</dbReference>
<dbReference type="GO" id="GO:0035035">
    <property type="term" value="F:histone acetyltransferase binding"/>
    <property type="evidence" value="ECO:0007669"/>
    <property type="project" value="TreeGrafter"/>
</dbReference>
<organism evidence="3 4">
    <name type="scientific">Chiloscyllium punctatum</name>
    <name type="common">Brownbanded bambooshark</name>
    <name type="synonym">Hemiscyllium punctatum</name>
    <dbReference type="NCBI Taxonomy" id="137246"/>
    <lineage>
        <taxon>Eukaryota</taxon>
        <taxon>Metazoa</taxon>
        <taxon>Chordata</taxon>
        <taxon>Craniata</taxon>
        <taxon>Vertebrata</taxon>
        <taxon>Chondrichthyes</taxon>
        <taxon>Elasmobranchii</taxon>
        <taxon>Galeomorphii</taxon>
        <taxon>Galeoidea</taxon>
        <taxon>Orectolobiformes</taxon>
        <taxon>Hemiscylliidae</taxon>
        <taxon>Chiloscyllium</taxon>
    </lineage>
</organism>
<reference evidence="3 4" key="1">
    <citation type="journal article" date="2018" name="Nat. Ecol. Evol.">
        <title>Shark genomes provide insights into elasmobranch evolution and the origin of vertebrates.</title>
        <authorList>
            <person name="Hara Y"/>
            <person name="Yamaguchi K"/>
            <person name="Onimaru K"/>
            <person name="Kadota M"/>
            <person name="Koyanagi M"/>
            <person name="Keeley SD"/>
            <person name="Tatsumi K"/>
            <person name="Tanaka K"/>
            <person name="Motone F"/>
            <person name="Kageyama Y"/>
            <person name="Nozu R"/>
            <person name="Adachi N"/>
            <person name="Nishimura O"/>
            <person name="Nakagawa R"/>
            <person name="Tanegashima C"/>
            <person name="Kiyatake I"/>
            <person name="Matsumoto R"/>
            <person name="Murakumo K"/>
            <person name="Nishida K"/>
            <person name="Terakita A"/>
            <person name="Kuratani S"/>
            <person name="Sato K"/>
            <person name="Hyodo S Kuraku.S."/>
        </authorList>
    </citation>
    <scope>NUCLEOTIDE SEQUENCE [LARGE SCALE GENOMIC DNA]</scope>
</reference>
<feature type="compositionally biased region" description="Polar residues" evidence="1">
    <location>
        <begin position="1097"/>
        <end position="1106"/>
    </location>
</feature>
<feature type="compositionally biased region" description="Polar residues" evidence="1">
    <location>
        <begin position="956"/>
        <end position="981"/>
    </location>
</feature>
<feature type="region of interest" description="Disordered" evidence="1">
    <location>
        <begin position="1082"/>
        <end position="1141"/>
    </location>
</feature>
<dbReference type="Proteomes" id="UP000287033">
    <property type="component" value="Unassembled WGS sequence"/>
</dbReference>
<evidence type="ECO:0000313" key="4">
    <source>
        <dbReference type="Proteomes" id="UP000287033"/>
    </source>
</evidence>
<feature type="compositionally biased region" description="Low complexity" evidence="1">
    <location>
        <begin position="982"/>
        <end position="991"/>
    </location>
</feature>
<feature type="compositionally biased region" description="Low complexity" evidence="1">
    <location>
        <begin position="25"/>
        <end position="48"/>
    </location>
</feature>
<dbReference type="Gene3D" id="6.10.250.3170">
    <property type="match status" value="1"/>
</dbReference>
<feature type="region of interest" description="Disordered" evidence="1">
    <location>
        <begin position="449"/>
        <end position="476"/>
    </location>
</feature>
<feature type="compositionally biased region" description="Low complexity" evidence="1">
    <location>
        <begin position="945"/>
        <end position="955"/>
    </location>
</feature>
<feature type="compositionally biased region" description="Polar residues" evidence="1">
    <location>
        <begin position="1128"/>
        <end position="1141"/>
    </location>
</feature>
<feature type="compositionally biased region" description="Basic residues" evidence="1">
    <location>
        <begin position="123"/>
        <end position="142"/>
    </location>
</feature>
<feature type="region of interest" description="Disordered" evidence="1">
    <location>
        <begin position="86"/>
        <end position="158"/>
    </location>
</feature>
<feature type="region of interest" description="Disordered" evidence="1">
    <location>
        <begin position="514"/>
        <end position="540"/>
    </location>
</feature>
<accession>A0A401T3V0</accession>
<feature type="compositionally biased region" description="Low complexity" evidence="1">
    <location>
        <begin position="462"/>
        <end position="476"/>
    </location>
</feature>